<dbReference type="EMBL" id="JANPWB010000007">
    <property type="protein sequence ID" value="KAJ1174436.1"/>
    <property type="molecule type" value="Genomic_DNA"/>
</dbReference>
<keyword evidence="3" id="KW-1185">Reference proteome</keyword>
<dbReference type="AlphaFoldDB" id="A0AAV7TDG0"/>
<dbReference type="Proteomes" id="UP001066276">
    <property type="component" value="Chromosome 4_1"/>
</dbReference>
<organism evidence="2 3">
    <name type="scientific">Pleurodeles waltl</name>
    <name type="common">Iberian ribbed newt</name>
    <dbReference type="NCBI Taxonomy" id="8319"/>
    <lineage>
        <taxon>Eukaryota</taxon>
        <taxon>Metazoa</taxon>
        <taxon>Chordata</taxon>
        <taxon>Craniata</taxon>
        <taxon>Vertebrata</taxon>
        <taxon>Euteleostomi</taxon>
        <taxon>Amphibia</taxon>
        <taxon>Batrachia</taxon>
        <taxon>Caudata</taxon>
        <taxon>Salamandroidea</taxon>
        <taxon>Salamandridae</taxon>
        <taxon>Pleurodelinae</taxon>
        <taxon>Pleurodeles</taxon>
    </lineage>
</organism>
<protein>
    <submittedName>
        <fullName evidence="2">Uncharacterized protein</fullName>
    </submittedName>
</protein>
<reference evidence="2" key="1">
    <citation type="journal article" date="2022" name="bioRxiv">
        <title>Sequencing and chromosome-scale assembly of the giantPleurodeles waltlgenome.</title>
        <authorList>
            <person name="Brown T."/>
            <person name="Elewa A."/>
            <person name="Iarovenko S."/>
            <person name="Subramanian E."/>
            <person name="Araus A.J."/>
            <person name="Petzold A."/>
            <person name="Susuki M."/>
            <person name="Suzuki K.-i.T."/>
            <person name="Hayashi T."/>
            <person name="Toyoda A."/>
            <person name="Oliveira C."/>
            <person name="Osipova E."/>
            <person name="Leigh N.D."/>
            <person name="Simon A."/>
            <person name="Yun M.H."/>
        </authorList>
    </citation>
    <scope>NUCLEOTIDE SEQUENCE</scope>
    <source>
        <strain evidence="2">20211129_DDA</strain>
        <tissue evidence="2">Liver</tissue>
    </source>
</reference>
<accession>A0AAV7TDG0</accession>
<evidence type="ECO:0000256" key="1">
    <source>
        <dbReference type="SAM" id="MobiDB-lite"/>
    </source>
</evidence>
<name>A0AAV7TDG0_PLEWA</name>
<evidence type="ECO:0000313" key="2">
    <source>
        <dbReference type="EMBL" id="KAJ1174436.1"/>
    </source>
</evidence>
<proteinExistence type="predicted"/>
<feature type="region of interest" description="Disordered" evidence="1">
    <location>
        <begin position="91"/>
        <end position="111"/>
    </location>
</feature>
<sequence length="239" mass="26288">MCRLTGTQPIPNGAAGAVLWQSAALELRRTCLAVARFPLRGRNSGGTRRSGRVSTSSLLTQLVIDEEAHGVSLLSMNKGSQVVPEETAGLVRGRGGGRRRLGQEKPGSLKRTGPLQEVSLVGKTGGCGGVSSDCQKETPLENFHQGKHFVKWGKTDPPVSARPKITPSLRYYFKILPLVASEDSTRLMGLEEEAQPFISKRMEVWKRQAITAEGKKISARLLWWILIYKRIRLVSLPQF</sequence>
<comment type="caution">
    <text evidence="2">The sequence shown here is derived from an EMBL/GenBank/DDBJ whole genome shotgun (WGS) entry which is preliminary data.</text>
</comment>
<gene>
    <name evidence="2" type="ORF">NDU88_006258</name>
</gene>
<evidence type="ECO:0000313" key="3">
    <source>
        <dbReference type="Proteomes" id="UP001066276"/>
    </source>
</evidence>